<reference evidence="2 3" key="1">
    <citation type="journal article" date="2018" name="Front. Microbiol.">
        <title>Genome-Wide Analysis of Corynespora cassiicola Leaf Fall Disease Putative Effectors.</title>
        <authorList>
            <person name="Lopez D."/>
            <person name="Ribeiro S."/>
            <person name="Label P."/>
            <person name="Fumanal B."/>
            <person name="Venisse J.S."/>
            <person name="Kohler A."/>
            <person name="de Oliveira R.R."/>
            <person name="Labutti K."/>
            <person name="Lipzen A."/>
            <person name="Lail K."/>
            <person name="Bauer D."/>
            <person name="Ohm R.A."/>
            <person name="Barry K.W."/>
            <person name="Spatafora J."/>
            <person name="Grigoriev I.V."/>
            <person name="Martin F.M."/>
            <person name="Pujade-Renaud V."/>
        </authorList>
    </citation>
    <scope>NUCLEOTIDE SEQUENCE [LARGE SCALE GENOMIC DNA]</scope>
    <source>
        <strain evidence="2 3">Philippines</strain>
    </source>
</reference>
<keyword evidence="3" id="KW-1185">Reference proteome</keyword>
<evidence type="ECO:0000313" key="2">
    <source>
        <dbReference type="EMBL" id="PSN75195.1"/>
    </source>
</evidence>
<keyword evidence="1" id="KW-0812">Transmembrane</keyword>
<keyword evidence="1" id="KW-1133">Transmembrane helix</keyword>
<feature type="transmembrane region" description="Helical" evidence="1">
    <location>
        <begin position="209"/>
        <end position="228"/>
    </location>
</feature>
<evidence type="ECO:0000256" key="1">
    <source>
        <dbReference type="SAM" id="Phobius"/>
    </source>
</evidence>
<proteinExistence type="predicted"/>
<feature type="transmembrane region" description="Helical" evidence="1">
    <location>
        <begin position="401"/>
        <end position="426"/>
    </location>
</feature>
<dbReference type="STRING" id="1448308.A0A2T2PC32"/>
<keyword evidence="1" id="KW-0472">Membrane</keyword>
<feature type="transmembrane region" description="Helical" evidence="1">
    <location>
        <begin position="575"/>
        <end position="596"/>
    </location>
</feature>
<feature type="transmembrane region" description="Helical" evidence="1">
    <location>
        <begin position="438"/>
        <end position="466"/>
    </location>
</feature>
<dbReference type="EMBL" id="KZ678128">
    <property type="protein sequence ID" value="PSN75195.1"/>
    <property type="molecule type" value="Genomic_DNA"/>
</dbReference>
<dbReference type="OrthoDB" id="5392263at2759"/>
<gene>
    <name evidence="2" type="ORF">BS50DRAFT_34271</name>
</gene>
<dbReference type="Proteomes" id="UP000240883">
    <property type="component" value="Unassembled WGS sequence"/>
</dbReference>
<protein>
    <submittedName>
        <fullName evidence="2">Uncharacterized protein</fullName>
    </submittedName>
</protein>
<feature type="transmembrane region" description="Helical" evidence="1">
    <location>
        <begin position="63"/>
        <end position="85"/>
    </location>
</feature>
<sequence length="604" mass="67973">MDGFSDETWGITIRECYNHCGLDKIPYEFDFQVFATSFTNFLLPWIALTAQLPYETSTPWDNLLSLCLSVGSPALITYSLTLTIMNRYSLRTPWRDLYQKAQSRAVHDRYSDLSVRIQSIQYLLQEAQQVPLRASQERGWLSSLMVSPKNRDWWKNLQKRLKRTRRGVTFSLIAQILAAAIAWLFSIATAFQDSRGDRIVAHQLSSSSLWLWLVPVIWGWVAVGTQNAPDSIDEALKADGAHRAKETPIAQGEPLTVKGDQKGIVVRSGLALQPHRTQTNQGAFEVPPLRHLKLPKWLGGDIIGDEKREGPIFNYARVFTWWQLAHQVESALSTAVDAVYRGEACLPLQSPAQSQKWVQSRREENIAGDAYTTAQYCGLNHGKILAYPAWKTIPADVWKRIFSASVAAMTVQWGTTGSALLIAYYTPTKGIGCRSAGYLIYGGLATLVWLLLASSMMFSHAALLLYQQEHAEHPSTNFQEPHEPPTKKKRPLQRGYDRTFNHSLLCGLAVTSRLFGKTIAILNALWLIVSSLLEFTSVYDRCYCRGNQTGLGMEHGWIVLFKSEKDLADYATSSWVGGLTLSIIVCFGSYIFFWLASRRSAEEE</sequence>
<dbReference type="AlphaFoldDB" id="A0A2T2PC32"/>
<organism evidence="2 3">
    <name type="scientific">Corynespora cassiicola Philippines</name>
    <dbReference type="NCBI Taxonomy" id="1448308"/>
    <lineage>
        <taxon>Eukaryota</taxon>
        <taxon>Fungi</taxon>
        <taxon>Dikarya</taxon>
        <taxon>Ascomycota</taxon>
        <taxon>Pezizomycotina</taxon>
        <taxon>Dothideomycetes</taxon>
        <taxon>Pleosporomycetidae</taxon>
        <taxon>Pleosporales</taxon>
        <taxon>Corynesporascaceae</taxon>
        <taxon>Corynespora</taxon>
    </lineage>
</organism>
<name>A0A2T2PC32_CORCC</name>
<accession>A0A2T2PC32</accession>
<evidence type="ECO:0000313" key="3">
    <source>
        <dbReference type="Proteomes" id="UP000240883"/>
    </source>
</evidence>
<feature type="transmembrane region" description="Helical" evidence="1">
    <location>
        <begin position="168"/>
        <end position="189"/>
    </location>
</feature>